<dbReference type="GO" id="GO:0008270">
    <property type="term" value="F:zinc ion binding"/>
    <property type="evidence" value="ECO:0007669"/>
    <property type="project" value="UniProtKB-KW"/>
</dbReference>
<dbReference type="PROSITE" id="PS00028">
    <property type="entry name" value="ZINC_FINGER_C2H2_1"/>
    <property type="match status" value="1"/>
</dbReference>
<evidence type="ECO:0000259" key="2">
    <source>
        <dbReference type="PROSITE" id="PS50157"/>
    </source>
</evidence>
<sequence>MSFRFVAGIHLIRPYEHVPIPLLRKLWQALSEQLMSDKERFEDCLATHLMSSHYNGRSSQYPSGNPNQPVPWYGMPFDDAEEFLYYQDEGHQDQRYLTQTQTPARPPRSNLQYGEGVGHFQPQTLHVDIPQGALPGTNPTPTSAFPESTTSTTMSYPYSYLPPGAWNGYPPDVPQQSPIRPTFECSECHDRLRSRQALNHHIEARHRGRRIPCQYCGATFSYRQALMRHWRELRCPSLRA</sequence>
<dbReference type="InterPro" id="IPR013087">
    <property type="entry name" value="Znf_C2H2_type"/>
</dbReference>
<gene>
    <name evidence="3" type="ORF">F5878DRAFT_292338</name>
</gene>
<dbReference type="SUPFAM" id="SSF57667">
    <property type="entry name" value="beta-beta-alpha zinc fingers"/>
    <property type="match status" value="1"/>
</dbReference>
<reference evidence="3" key="1">
    <citation type="submission" date="2022-08" db="EMBL/GenBank/DDBJ databases">
        <authorList>
            <consortium name="DOE Joint Genome Institute"/>
            <person name="Min B."/>
            <person name="Riley R."/>
            <person name="Sierra-Patev S."/>
            <person name="Naranjo-Ortiz M."/>
            <person name="Looney B."/>
            <person name="Konkel Z."/>
            <person name="Slot J.C."/>
            <person name="Sakamoto Y."/>
            <person name="Steenwyk J.L."/>
            <person name="Rokas A."/>
            <person name="Carro J."/>
            <person name="Camarero S."/>
            <person name="Ferreira P."/>
            <person name="Molpeceres G."/>
            <person name="Ruiz-Duenas F.J."/>
            <person name="Serrano A."/>
            <person name="Henrissat B."/>
            <person name="Drula E."/>
            <person name="Hughes K.W."/>
            <person name="Mata J.L."/>
            <person name="Ishikawa N.K."/>
            <person name="Vargas-Isla R."/>
            <person name="Ushijima S."/>
            <person name="Smith C.A."/>
            <person name="Ahrendt S."/>
            <person name="Andreopoulos W."/>
            <person name="He G."/>
            <person name="Labutti K."/>
            <person name="Lipzen A."/>
            <person name="Ng V."/>
            <person name="Sandor L."/>
            <person name="Barry K."/>
            <person name="Martinez A.T."/>
            <person name="Xiao Y."/>
            <person name="Gibbons J.G."/>
            <person name="Terashima K."/>
            <person name="Hibbett D.S."/>
            <person name="Grigoriev I.V."/>
        </authorList>
    </citation>
    <scope>NUCLEOTIDE SEQUENCE</scope>
    <source>
        <strain evidence="3">TFB9207</strain>
    </source>
</reference>
<dbReference type="Pfam" id="PF13912">
    <property type="entry name" value="zf-C2H2_6"/>
    <property type="match status" value="2"/>
</dbReference>
<dbReference type="Gene3D" id="3.30.160.60">
    <property type="entry name" value="Classic Zinc Finger"/>
    <property type="match status" value="1"/>
</dbReference>
<keyword evidence="1" id="KW-0862">Zinc</keyword>
<dbReference type="EMBL" id="MU805978">
    <property type="protein sequence ID" value="KAJ3843345.1"/>
    <property type="molecule type" value="Genomic_DNA"/>
</dbReference>
<dbReference type="InterPro" id="IPR036236">
    <property type="entry name" value="Znf_C2H2_sf"/>
</dbReference>
<evidence type="ECO:0000313" key="4">
    <source>
        <dbReference type="Proteomes" id="UP001163846"/>
    </source>
</evidence>
<keyword evidence="1" id="KW-0479">Metal-binding</keyword>
<keyword evidence="4" id="KW-1185">Reference proteome</keyword>
<evidence type="ECO:0000256" key="1">
    <source>
        <dbReference type="PROSITE-ProRule" id="PRU00042"/>
    </source>
</evidence>
<accession>A0AA38UJ93</accession>
<name>A0AA38UJ93_9AGAR</name>
<proteinExistence type="predicted"/>
<protein>
    <recommendedName>
        <fullName evidence="2">C2H2-type domain-containing protein</fullName>
    </recommendedName>
</protein>
<evidence type="ECO:0000313" key="3">
    <source>
        <dbReference type="EMBL" id="KAJ3843345.1"/>
    </source>
</evidence>
<dbReference type="Proteomes" id="UP001163846">
    <property type="component" value="Unassembled WGS sequence"/>
</dbReference>
<feature type="domain" description="C2H2-type" evidence="2">
    <location>
        <begin position="183"/>
        <end position="211"/>
    </location>
</feature>
<comment type="caution">
    <text evidence="3">The sequence shown here is derived from an EMBL/GenBank/DDBJ whole genome shotgun (WGS) entry which is preliminary data.</text>
</comment>
<dbReference type="SMART" id="SM00355">
    <property type="entry name" value="ZnF_C2H2"/>
    <property type="match status" value="2"/>
</dbReference>
<dbReference type="PROSITE" id="PS50157">
    <property type="entry name" value="ZINC_FINGER_C2H2_2"/>
    <property type="match status" value="1"/>
</dbReference>
<organism evidence="3 4">
    <name type="scientific">Lentinula raphanica</name>
    <dbReference type="NCBI Taxonomy" id="153919"/>
    <lineage>
        <taxon>Eukaryota</taxon>
        <taxon>Fungi</taxon>
        <taxon>Dikarya</taxon>
        <taxon>Basidiomycota</taxon>
        <taxon>Agaricomycotina</taxon>
        <taxon>Agaricomycetes</taxon>
        <taxon>Agaricomycetidae</taxon>
        <taxon>Agaricales</taxon>
        <taxon>Marasmiineae</taxon>
        <taxon>Omphalotaceae</taxon>
        <taxon>Lentinula</taxon>
    </lineage>
</organism>
<dbReference type="AlphaFoldDB" id="A0AA38UJ93"/>
<keyword evidence="1" id="KW-0863">Zinc-finger</keyword>